<dbReference type="GeneID" id="72008448"/>
<dbReference type="RefSeq" id="XP_047776896.1">
    <property type="nucleotide sequence ID" value="XM_047927716.1"/>
</dbReference>
<keyword evidence="2" id="KW-1185">Reference proteome</keyword>
<accession>A0ABQ8KA75</accession>
<organism evidence="1 2">
    <name type="scientific">Rhodofomes roseus</name>
    <dbReference type="NCBI Taxonomy" id="34475"/>
    <lineage>
        <taxon>Eukaryota</taxon>
        <taxon>Fungi</taxon>
        <taxon>Dikarya</taxon>
        <taxon>Basidiomycota</taxon>
        <taxon>Agaricomycotina</taxon>
        <taxon>Agaricomycetes</taxon>
        <taxon>Polyporales</taxon>
        <taxon>Rhodofomes</taxon>
    </lineage>
</organism>
<proteinExistence type="predicted"/>
<comment type="caution">
    <text evidence="1">The sequence shown here is derived from an EMBL/GenBank/DDBJ whole genome shotgun (WGS) entry which is preliminary data.</text>
</comment>
<evidence type="ECO:0000313" key="1">
    <source>
        <dbReference type="EMBL" id="KAH9834240.1"/>
    </source>
</evidence>
<protein>
    <submittedName>
        <fullName evidence="1">Uncharacterized protein</fullName>
    </submittedName>
</protein>
<dbReference type="Proteomes" id="UP000814176">
    <property type="component" value="Unassembled WGS sequence"/>
</dbReference>
<gene>
    <name evidence="1" type="ORF">C8Q71DRAFT_859897</name>
</gene>
<reference evidence="1 2" key="1">
    <citation type="journal article" date="2021" name="Environ. Microbiol.">
        <title>Gene family expansions and transcriptome signatures uncover fungal adaptations to wood decay.</title>
        <authorList>
            <person name="Hage H."/>
            <person name="Miyauchi S."/>
            <person name="Viragh M."/>
            <person name="Drula E."/>
            <person name="Min B."/>
            <person name="Chaduli D."/>
            <person name="Navarro D."/>
            <person name="Favel A."/>
            <person name="Norest M."/>
            <person name="Lesage-Meessen L."/>
            <person name="Balint B."/>
            <person name="Merenyi Z."/>
            <person name="de Eugenio L."/>
            <person name="Morin E."/>
            <person name="Martinez A.T."/>
            <person name="Baldrian P."/>
            <person name="Stursova M."/>
            <person name="Martinez M.J."/>
            <person name="Novotny C."/>
            <person name="Magnuson J.K."/>
            <person name="Spatafora J.W."/>
            <person name="Maurice S."/>
            <person name="Pangilinan J."/>
            <person name="Andreopoulos W."/>
            <person name="LaButti K."/>
            <person name="Hundley H."/>
            <person name="Na H."/>
            <person name="Kuo A."/>
            <person name="Barry K."/>
            <person name="Lipzen A."/>
            <person name="Henrissat B."/>
            <person name="Riley R."/>
            <person name="Ahrendt S."/>
            <person name="Nagy L.G."/>
            <person name="Grigoriev I.V."/>
            <person name="Martin F."/>
            <person name="Rosso M.N."/>
        </authorList>
    </citation>
    <scope>NUCLEOTIDE SEQUENCE [LARGE SCALE GENOMIC DNA]</scope>
    <source>
        <strain evidence="1 2">CIRM-BRFM 1785</strain>
    </source>
</reference>
<evidence type="ECO:0000313" key="2">
    <source>
        <dbReference type="Proteomes" id="UP000814176"/>
    </source>
</evidence>
<dbReference type="EMBL" id="JADCUA010000016">
    <property type="protein sequence ID" value="KAH9834240.1"/>
    <property type="molecule type" value="Genomic_DNA"/>
</dbReference>
<sequence length="243" mass="28015">MCQAMELSEDDIVLNQERLVRGIQPDVRVDGRLGFNLVPLGTIETLVSQSVQSATTKFADQFRRNAAPRAFHILLILHEKKSKTRRERTPSTMVRWQAAVNQENDPESWGEWTARHGRSGSVVLPMSRARSEQYLAALLQGEEILPSIELDRREIYGPVEGYLFFFGPRLFPLLRRDMKLRELRDEFTHLPLSLGKRIDDDVHGQFARHVQQQMDNIFGLMRALTLSNEHNNPRAPLPLPVRR</sequence>
<name>A0ABQ8KA75_9APHY</name>